<evidence type="ECO:0000256" key="1">
    <source>
        <dbReference type="SAM" id="SignalP"/>
    </source>
</evidence>
<evidence type="ECO:0000313" key="2">
    <source>
        <dbReference type="EMBL" id="JAR88131.1"/>
    </source>
</evidence>
<dbReference type="AlphaFoldDB" id="A0A147BBK9"/>
<feature type="chain" id="PRO_5007541914" evidence="1">
    <location>
        <begin position="34"/>
        <end position="86"/>
    </location>
</feature>
<keyword evidence="1" id="KW-0732">Signal</keyword>
<organism evidence="2">
    <name type="scientific">Ixodes ricinus</name>
    <name type="common">Common tick</name>
    <name type="synonym">Acarus ricinus</name>
    <dbReference type="NCBI Taxonomy" id="34613"/>
    <lineage>
        <taxon>Eukaryota</taxon>
        <taxon>Metazoa</taxon>
        <taxon>Ecdysozoa</taxon>
        <taxon>Arthropoda</taxon>
        <taxon>Chelicerata</taxon>
        <taxon>Arachnida</taxon>
        <taxon>Acari</taxon>
        <taxon>Parasitiformes</taxon>
        <taxon>Ixodida</taxon>
        <taxon>Ixodoidea</taxon>
        <taxon>Ixodidae</taxon>
        <taxon>Ixodinae</taxon>
        <taxon>Ixodes</taxon>
    </lineage>
</organism>
<protein>
    <submittedName>
        <fullName evidence="2">Putative secreted protein</fullName>
    </submittedName>
</protein>
<sequence length="86" mass="9467">MHLLWLHSHCAMKACSHIHLSAIVTLLYQHSTASEPTISCSRMQCSAESAPTLAPTSRRLSAEMHVRTVLCSRCPQARQLCCTCAT</sequence>
<accession>A0A147BBK9</accession>
<name>A0A147BBK9_IXORI</name>
<proteinExistence type="predicted"/>
<reference evidence="2" key="1">
    <citation type="journal article" date="2018" name="PLoS Negl. Trop. Dis.">
        <title>Sialome diversity of ticks revealed by RNAseq of single tick salivary glands.</title>
        <authorList>
            <person name="Perner J."/>
            <person name="Kropackova S."/>
            <person name="Kopacek P."/>
            <person name="Ribeiro J.M."/>
        </authorList>
    </citation>
    <scope>NUCLEOTIDE SEQUENCE</scope>
    <source>
        <strain evidence="2">Siblings of single egg batch collected in Ceske Budejovice</strain>
        <tissue evidence="2">Salivary glands</tissue>
    </source>
</reference>
<feature type="signal peptide" evidence="1">
    <location>
        <begin position="1"/>
        <end position="33"/>
    </location>
</feature>
<dbReference type="EMBL" id="GEGO01007273">
    <property type="protein sequence ID" value="JAR88131.1"/>
    <property type="molecule type" value="Transcribed_RNA"/>
</dbReference>